<evidence type="ECO:0000256" key="2">
    <source>
        <dbReference type="SAM" id="MobiDB-lite"/>
    </source>
</evidence>
<keyword evidence="4" id="KW-1185">Reference proteome</keyword>
<dbReference type="EMBL" id="JAATIS010001241">
    <property type="protein sequence ID" value="KAG2466750.1"/>
    <property type="molecule type" value="Genomic_DNA"/>
</dbReference>
<dbReference type="AlphaFoldDB" id="A0A8X7XFZ6"/>
<dbReference type="InterPro" id="IPR000533">
    <property type="entry name" value="Tropomyosin"/>
</dbReference>
<evidence type="ECO:0000256" key="1">
    <source>
        <dbReference type="ARBA" id="ARBA00023054"/>
    </source>
</evidence>
<feature type="non-terminal residue" evidence="3">
    <location>
        <position position="337"/>
    </location>
</feature>
<dbReference type="Proteomes" id="UP000886611">
    <property type="component" value="Unassembled WGS sequence"/>
</dbReference>
<dbReference type="Pfam" id="PF00261">
    <property type="entry name" value="Tropomyosin"/>
    <property type="match status" value="1"/>
</dbReference>
<feature type="non-terminal residue" evidence="3">
    <location>
        <position position="1"/>
    </location>
</feature>
<evidence type="ECO:0000313" key="4">
    <source>
        <dbReference type="Proteomes" id="UP000886611"/>
    </source>
</evidence>
<comment type="caution">
    <text evidence="3">The sequence shown here is derived from an EMBL/GenBank/DDBJ whole genome shotgun (WGS) entry which is preliminary data.</text>
</comment>
<keyword evidence="1" id="KW-0175">Coiled coil</keyword>
<dbReference type="Gene3D" id="1.20.5.340">
    <property type="match status" value="1"/>
</dbReference>
<sequence length="337" mass="37797">MDAIKKKMQMLKLDKENAIDRAEQAEGDKKASEDKVKQLEEELQGLQKKLKGTEDELDKYSESLKDAQEKLEQAEKKATDLREVHGRVRLEILKDSSTGRYIGVRSGRPGCLEDAVMEQSLEEIERAISENSVMLERLISRTARRKRTNWPEGASIPRTVLRSSRHGRNEPVAAATTPQITSRPVLPTRSPAKLPRYSGLTPLEPYLAQVDLAALHNGWSCEEAATHLALALEGPALQVLIDLPPEECRDLQALTDALTRRFGQRTSAEHNREELTNRHRREGESVGAFAADIRVYVRKGYPTFSTAAREELSVHAFLRALHQSVSVSMSVCCRPDI</sequence>
<evidence type="ECO:0000313" key="3">
    <source>
        <dbReference type="EMBL" id="KAG2466750.1"/>
    </source>
</evidence>
<feature type="compositionally biased region" description="Basic and acidic residues" evidence="2">
    <location>
        <begin position="12"/>
        <end position="37"/>
    </location>
</feature>
<dbReference type="PANTHER" id="PTHR45823:SF1">
    <property type="entry name" value="T-SNARE COILED-COIL HOMOLOGY DOMAIN-CONTAINING PROTEIN"/>
    <property type="match status" value="1"/>
</dbReference>
<organism evidence="3 4">
    <name type="scientific">Polypterus senegalus</name>
    <name type="common">Senegal bichir</name>
    <dbReference type="NCBI Taxonomy" id="55291"/>
    <lineage>
        <taxon>Eukaryota</taxon>
        <taxon>Metazoa</taxon>
        <taxon>Chordata</taxon>
        <taxon>Craniata</taxon>
        <taxon>Vertebrata</taxon>
        <taxon>Euteleostomi</taxon>
        <taxon>Actinopterygii</taxon>
        <taxon>Polypteriformes</taxon>
        <taxon>Polypteridae</taxon>
        <taxon>Polypterus</taxon>
    </lineage>
</organism>
<accession>A0A8X7XFZ6</accession>
<proteinExistence type="predicted"/>
<dbReference type="FunFam" id="1.20.5.340:FF:000001">
    <property type="entry name" value="Tropomyosin alpha-1 chain isoform 2"/>
    <property type="match status" value="1"/>
</dbReference>
<protein>
    <submittedName>
        <fullName evidence="3">TPM2 protein</fullName>
    </submittedName>
</protein>
<dbReference type="SUPFAM" id="SSF57997">
    <property type="entry name" value="Tropomyosin"/>
    <property type="match status" value="1"/>
</dbReference>
<gene>
    <name evidence="3" type="primary">Tpm2</name>
    <name evidence="3" type="ORF">GTO96_0020932</name>
</gene>
<dbReference type="PANTHER" id="PTHR45823">
    <property type="entry name" value="T-SNARE COILED-COIL HOMOLOGY DOMAIN-CONTAINING PROTEIN"/>
    <property type="match status" value="1"/>
</dbReference>
<feature type="region of interest" description="Disordered" evidence="2">
    <location>
        <begin position="1"/>
        <end position="37"/>
    </location>
</feature>
<name>A0A8X7XFZ6_POLSE</name>
<reference evidence="3 4" key="1">
    <citation type="journal article" date="2021" name="Cell">
        <title>Tracing the genetic footprints of vertebrate landing in non-teleost ray-finned fishes.</title>
        <authorList>
            <person name="Bi X."/>
            <person name="Wang K."/>
            <person name="Yang L."/>
            <person name="Pan H."/>
            <person name="Jiang H."/>
            <person name="Wei Q."/>
            <person name="Fang M."/>
            <person name="Yu H."/>
            <person name="Zhu C."/>
            <person name="Cai Y."/>
            <person name="He Y."/>
            <person name="Gan X."/>
            <person name="Zeng H."/>
            <person name="Yu D."/>
            <person name="Zhu Y."/>
            <person name="Jiang H."/>
            <person name="Qiu Q."/>
            <person name="Yang H."/>
            <person name="Zhang Y.E."/>
            <person name="Wang W."/>
            <person name="Zhu M."/>
            <person name="He S."/>
            <person name="Zhang G."/>
        </authorList>
    </citation>
    <scope>NUCLEOTIDE SEQUENCE [LARGE SCALE GENOMIC DNA]</scope>
    <source>
        <strain evidence="3">Bchr_013</strain>
    </source>
</reference>